<feature type="compositionally biased region" description="Polar residues" evidence="1">
    <location>
        <begin position="1"/>
        <end position="22"/>
    </location>
</feature>
<evidence type="ECO:0000256" key="1">
    <source>
        <dbReference type="SAM" id="MobiDB-lite"/>
    </source>
</evidence>
<evidence type="ECO:0000313" key="3">
    <source>
        <dbReference type="Proteomes" id="UP000823405"/>
    </source>
</evidence>
<feature type="region of interest" description="Disordered" evidence="1">
    <location>
        <begin position="1"/>
        <end position="82"/>
    </location>
</feature>
<reference evidence="2" key="1">
    <citation type="journal article" date="2020" name="Fungal Divers.">
        <title>Resolving the Mortierellaceae phylogeny through synthesis of multi-gene phylogenetics and phylogenomics.</title>
        <authorList>
            <person name="Vandepol N."/>
            <person name="Liber J."/>
            <person name="Desiro A."/>
            <person name="Na H."/>
            <person name="Kennedy M."/>
            <person name="Barry K."/>
            <person name="Grigoriev I.V."/>
            <person name="Miller A.N."/>
            <person name="O'Donnell K."/>
            <person name="Stajich J.E."/>
            <person name="Bonito G."/>
        </authorList>
    </citation>
    <scope>NUCLEOTIDE SEQUENCE</scope>
    <source>
        <strain evidence="2">NVP60</strain>
    </source>
</reference>
<gene>
    <name evidence="2" type="ORF">BGZ97_012670</name>
</gene>
<sequence>MSTGKQQKLFSLGQENGGSTSVDSDHSLPSHAEVPPPVYSSTPERGLGAGGQDERSPLLGGGVPSSSSPRGEALTPAEEADHSGDVVVTKVCVGVGYAFGRSSNGGGMGSGGIPEDAEVTTMEYSFDPADYRELFFHLDEGITGDIVVSQSRDRIERNVTIVITAKGSTPDMLSAISLKTIPSPRSSLLEANIFLDMKSSAIRAALARNCTRVEVDIIFPRRLVNYDLIQLESNYAGNVQLRMGPQSVGTAVVDRLEILTKSGSVSVKDLEVSEAMNIVTKDGEGKVKAQVVATKAVRVKARNNVDLELESHSNMLDVKVDTSRDAKVTMV</sequence>
<dbReference type="EMBL" id="JAAAIN010000086">
    <property type="protein sequence ID" value="KAG0320846.1"/>
    <property type="molecule type" value="Genomic_DNA"/>
</dbReference>
<dbReference type="Proteomes" id="UP000823405">
    <property type="component" value="Unassembled WGS sequence"/>
</dbReference>
<evidence type="ECO:0008006" key="4">
    <source>
        <dbReference type="Google" id="ProtNLM"/>
    </source>
</evidence>
<proteinExistence type="predicted"/>
<dbReference type="OrthoDB" id="2404401at2759"/>
<accession>A0A9P6RJ30</accession>
<comment type="caution">
    <text evidence="2">The sequence shown here is derived from an EMBL/GenBank/DDBJ whole genome shotgun (WGS) entry which is preliminary data.</text>
</comment>
<dbReference type="AlphaFoldDB" id="A0A9P6RJ30"/>
<keyword evidence="3" id="KW-1185">Reference proteome</keyword>
<organism evidence="2 3">
    <name type="scientific">Linnemannia gamsii</name>
    <dbReference type="NCBI Taxonomy" id="64522"/>
    <lineage>
        <taxon>Eukaryota</taxon>
        <taxon>Fungi</taxon>
        <taxon>Fungi incertae sedis</taxon>
        <taxon>Mucoromycota</taxon>
        <taxon>Mortierellomycotina</taxon>
        <taxon>Mortierellomycetes</taxon>
        <taxon>Mortierellales</taxon>
        <taxon>Mortierellaceae</taxon>
        <taxon>Linnemannia</taxon>
    </lineage>
</organism>
<name>A0A9P6RJ30_9FUNG</name>
<evidence type="ECO:0000313" key="2">
    <source>
        <dbReference type="EMBL" id="KAG0320846.1"/>
    </source>
</evidence>
<protein>
    <recommendedName>
        <fullName evidence="4">Adhesin domain-containing protein</fullName>
    </recommendedName>
</protein>